<proteinExistence type="predicted"/>
<gene>
    <name evidence="1" type="ORF">EEDITHA_LOCUS14239</name>
</gene>
<protein>
    <submittedName>
        <fullName evidence="1">Uncharacterized protein</fullName>
    </submittedName>
</protein>
<sequence>MQCPTGEISSFFYKSKLNCLNFTIVEMLEKPETVYKKKESVSGAYVRIKTNLSWFSILMRLGTHFKKIYFITHKYLIKGHTQNEGDNVHSLIEKEIKRKKRSGPISAPYQYVTLIKNARKNGKPFIVKKLTYDFFVDLKLLQEKWGYNFSEDEDKNSVILNNIKVLKFMKTDSFSFYYKISYSQSEFKRVNIRNKRKKMMSPEEIVLTKAFSQRLELSEHKKKDLRNLINKNLIPSYYRDFYASTL</sequence>
<dbReference type="PANTHER" id="PTHR10773:SF19">
    <property type="match status" value="1"/>
</dbReference>
<dbReference type="PANTHER" id="PTHR10773">
    <property type="entry name" value="DNA-DIRECTED RNA POLYMERASES I, II, AND III SUBUNIT RPABC2"/>
    <property type="match status" value="1"/>
</dbReference>
<evidence type="ECO:0000313" key="2">
    <source>
        <dbReference type="Proteomes" id="UP001153954"/>
    </source>
</evidence>
<dbReference type="EMBL" id="CAKOGL010000021">
    <property type="protein sequence ID" value="CAH2099230.1"/>
    <property type="molecule type" value="Genomic_DNA"/>
</dbReference>
<dbReference type="Proteomes" id="UP001153954">
    <property type="component" value="Unassembled WGS sequence"/>
</dbReference>
<name>A0AAU9UQV0_EUPED</name>
<evidence type="ECO:0000313" key="1">
    <source>
        <dbReference type="EMBL" id="CAH2099230.1"/>
    </source>
</evidence>
<reference evidence="1" key="1">
    <citation type="submission" date="2022-03" db="EMBL/GenBank/DDBJ databases">
        <authorList>
            <person name="Tunstrom K."/>
        </authorList>
    </citation>
    <scope>NUCLEOTIDE SEQUENCE</scope>
</reference>
<comment type="caution">
    <text evidence="1">The sequence shown here is derived from an EMBL/GenBank/DDBJ whole genome shotgun (WGS) entry which is preliminary data.</text>
</comment>
<dbReference type="AlphaFoldDB" id="A0AAU9UQV0"/>
<accession>A0AAU9UQV0</accession>
<organism evidence="1 2">
    <name type="scientific">Euphydryas editha</name>
    <name type="common">Edith's checkerspot</name>
    <dbReference type="NCBI Taxonomy" id="104508"/>
    <lineage>
        <taxon>Eukaryota</taxon>
        <taxon>Metazoa</taxon>
        <taxon>Ecdysozoa</taxon>
        <taxon>Arthropoda</taxon>
        <taxon>Hexapoda</taxon>
        <taxon>Insecta</taxon>
        <taxon>Pterygota</taxon>
        <taxon>Neoptera</taxon>
        <taxon>Endopterygota</taxon>
        <taxon>Lepidoptera</taxon>
        <taxon>Glossata</taxon>
        <taxon>Ditrysia</taxon>
        <taxon>Papilionoidea</taxon>
        <taxon>Nymphalidae</taxon>
        <taxon>Nymphalinae</taxon>
        <taxon>Euphydryas</taxon>
    </lineage>
</organism>
<keyword evidence="2" id="KW-1185">Reference proteome</keyword>